<feature type="transmembrane region" description="Helical" evidence="8">
    <location>
        <begin position="131"/>
        <end position="156"/>
    </location>
</feature>
<evidence type="ECO:0000256" key="1">
    <source>
        <dbReference type="ARBA" id="ARBA00004429"/>
    </source>
</evidence>
<dbReference type="PANTHER" id="PTHR43357:SF4">
    <property type="entry name" value="INNER MEMBRANE ABC TRANSPORTER PERMEASE PROTEIN YDCV"/>
    <property type="match status" value="1"/>
</dbReference>
<feature type="transmembrane region" description="Helical" evidence="8">
    <location>
        <begin position="204"/>
        <end position="222"/>
    </location>
</feature>
<keyword evidence="10" id="KW-0547">Nucleotide-binding</keyword>
<protein>
    <submittedName>
        <fullName evidence="10">Spermidine/putrescine ABC transporter ATP-binding protein</fullName>
    </submittedName>
</protein>
<dbReference type="Pfam" id="PF00528">
    <property type="entry name" value="BPD_transp_1"/>
    <property type="match status" value="1"/>
</dbReference>
<evidence type="ECO:0000256" key="4">
    <source>
        <dbReference type="ARBA" id="ARBA00022519"/>
    </source>
</evidence>
<comment type="caution">
    <text evidence="10">The sequence shown here is derived from an EMBL/GenBank/DDBJ whole genome shotgun (WGS) entry which is preliminary data.</text>
</comment>
<dbReference type="PANTHER" id="PTHR43357">
    <property type="entry name" value="INNER MEMBRANE ABC TRANSPORTER PERMEASE PROTEIN YDCV"/>
    <property type="match status" value="1"/>
</dbReference>
<feature type="transmembrane region" description="Helical" evidence="8">
    <location>
        <begin position="177"/>
        <end position="198"/>
    </location>
</feature>
<dbReference type="Gene3D" id="1.10.3720.10">
    <property type="entry name" value="MetI-like"/>
    <property type="match status" value="1"/>
</dbReference>
<feature type="domain" description="ABC transmembrane type-1" evidence="9">
    <location>
        <begin position="64"/>
        <end position="252"/>
    </location>
</feature>
<dbReference type="EMBL" id="LAJG01000005">
    <property type="protein sequence ID" value="KKB81114.1"/>
    <property type="molecule type" value="Genomic_DNA"/>
</dbReference>
<keyword evidence="10" id="KW-0067">ATP-binding</keyword>
<gene>
    <name evidence="10" type="ORF">VW35_02855</name>
</gene>
<dbReference type="CDD" id="cd06261">
    <property type="entry name" value="TM_PBP2"/>
    <property type="match status" value="1"/>
</dbReference>
<keyword evidence="7 8" id="KW-0472">Membrane</keyword>
<dbReference type="STRING" id="361041.VW35_02855"/>
<dbReference type="Proteomes" id="UP000033514">
    <property type="component" value="Unassembled WGS sequence"/>
</dbReference>
<evidence type="ECO:0000256" key="6">
    <source>
        <dbReference type="ARBA" id="ARBA00022989"/>
    </source>
</evidence>
<evidence type="ECO:0000313" key="10">
    <source>
        <dbReference type="EMBL" id="KKB81114.1"/>
    </source>
</evidence>
<feature type="transmembrane region" description="Helical" evidence="8">
    <location>
        <begin position="234"/>
        <end position="252"/>
    </location>
</feature>
<proteinExistence type="inferred from homology"/>
<keyword evidence="2 8" id="KW-0813">Transport</keyword>
<dbReference type="SUPFAM" id="SSF161098">
    <property type="entry name" value="MetI-like"/>
    <property type="match status" value="1"/>
</dbReference>
<keyword evidence="3" id="KW-1003">Cell membrane</keyword>
<evidence type="ECO:0000256" key="5">
    <source>
        <dbReference type="ARBA" id="ARBA00022692"/>
    </source>
</evidence>
<organism evidence="10 11">
    <name type="scientific">Devosia soli</name>
    <dbReference type="NCBI Taxonomy" id="361041"/>
    <lineage>
        <taxon>Bacteria</taxon>
        <taxon>Pseudomonadati</taxon>
        <taxon>Pseudomonadota</taxon>
        <taxon>Alphaproteobacteria</taxon>
        <taxon>Hyphomicrobiales</taxon>
        <taxon>Devosiaceae</taxon>
        <taxon>Devosia</taxon>
    </lineage>
</organism>
<keyword evidence="6 8" id="KW-1133">Transmembrane helix</keyword>
<name>A0A0F5LG01_9HYPH</name>
<keyword evidence="5 8" id="KW-0812">Transmembrane</keyword>
<evidence type="ECO:0000256" key="2">
    <source>
        <dbReference type="ARBA" id="ARBA00022448"/>
    </source>
</evidence>
<feature type="transmembrane region" description="Helical" evidence="8">
    <location>
        <begin position="68"/>
        <end position="87"/>
    </location>
</feature>
<evidence type="ECO:0000256" key="7">
    <source>
        <dbReference type="ARBA" id="ARBA00023136"/>
    </source>
</evidence>
<dbReference type="GO" id="GO:0005524">
    <property type="term" value="F:ATP binding"/>
    <property type="evidence" value="ECO:0007669"/>
    <property type="project" value="UniProtKB-KW"/>
</dbReference>
<comment type="similarity">
    <text evidence="8">Belongs to the binding-protein-dependent transport system permease family.</text>
</comment>
<evidence type="ECO:0000256" key="3">
    <source>
        <dbReference type="ARBA" id="ARBA00022475"/>
    </source>
</evidence>
<evidence type="ECO:0000256" key="8">
    <source>
        <dbReference type="RuleBase" id="RU363032"/>
    </source>
</evidence>
<dbReference type="PROSITE" id="PS50928">
    <property type="entry name" value="ABC_TM1"/>
    <property type="match status" value="1"/>
</dbReference>
<comment type="subcellular location">
    <subcellularLocation>
        <location evidence="1">Cell inner membrane</location>
        <topology evidence="1">Multi-pass membrane protein</topology>
    </subcellularLocation>
    <subcellularLocation>
        <location evidence="8">Cell membrane</location>
        <topology evidence="8">Multi-pass membrane protein</topology>
    </subcellularLocation>
</comment>
<dbReference type="InterPro" id="IPR035906">
    <property type="entry name" value="MetI-like_sf"/>
</dbReference>
<dbReference type="RefSeq" id="WP_046141459.1">
    <property type="nucleotide sequence ID" value="NZ_LAJG01000005.1"/>
</dbReference>
<reference evidence="10 11" key="1">
    <citation type="submission" date="2015-03" db="EMBL/GenBank/DDBJ databases">
        <authorList>
            <person name="Hassan Y.I."/>
            <person name="Lepp D."/>
            <person name="Zhou T."/>
        </authorList>
    </citation>
    <scope>NUCLEOTIDE SEQUENCE [LARGE SCALE GENOMIC DNA]</scope>
    <source>
        <strain evidence="10 11">GH2-10</strain>
    </source>
</reference>
<dbReference type="AlphaFoldDB" id="A0A0F5LG01"/>
<dbReference type="PATRIC" id="fig|361041.3.peg.3965"/>
<keyword evidence="11" id="KW-1185">Reference proteome</keyword>
<dbReference type="InterPro" id="IPR000515">
    <property type="entry name" value="MetI-like"/>
</dbReference>
<dbReference type="GO" id="GO:0005886">
    <property type="term" value="C:plasma membrane"/>
    <property type="evidence" value="ECO:0007669"/>
    <property type="project" value="UniProtKB-SubCell"/>
</dbReference>
<sequence length="263" mass="28683">MMPTKLHPALIGFTVIVFFFLVGPLVIVVGSALSDTTYLTFPPQGLSLRWFQNIFEIDAFRRTILTSLQVAVISTFVALIIGIPASYAMSRYRIQLPGWLSTLFVLPVLVPELVLGFSLLKNLAFQFNAPIYLSLIIGHTILILPYVIRVISASLASFDFSIEEAAISLGSPPLKTFFTVLLPNVRSGVIAAFILAFITSINDVSISIFLTGPGISTLPIQLLAHMEQFFDPTVASVSVMLMVLTVAVMATVERTLGLTFLAK</sequence>
<feature type="transmembrane region" description="Helical" evidence="8">
    <location>
        <begin position="9"/>
        <end position="33"/>
    </location>
</feature>
<evidence type="ECO:0000313" key="11">
    <source>
        <dbReference type="Proteomes" id="UP000033514"/>
    </source>
</evidence>
<feature type="transmembrane region" description="Helical" evidence="8">
    <location>
        <begin position="99"/>
        <end position="119"/>
    </location>
</feature>
<evidence type="ECO:0000259" key="9">
    <source>
        <dbReference type="PROSITE" id="PS50928"/>
    </source>
</evidence>
<dbReference type="GO" id="GO:0055085">
    <property type="term" value="P:transmembrane transport"/>
    <property type="evidence" value="ECO:0007669"/>
    <property type="project" value="InterPro"/>
</dbReference>
<accession>A0A0F5LG01</accession>
<keyword evidence="4" id="KW-0997">Cell inner membrane</keyword>